<name>A0A9D1Q3K7_9GAMM</name>
<organism evidence="1 2">
    <name type="scientific">Candidatus Ignatzschineria merdigallinarum</name>
    <dbReference type="NCBI Taxonomy" id="2838621"/>
    <lineage>
        <taxon>Bacteria</taxon>
        <taxon>Pseudomonadati</taxon>
        <taxon>Pseudomonadota</taxon>
        <taxon>Gammaproteobacteria</taxon>
        <taxon>Cardiobacteriales</taxon>
        <taxon>Ignatzschineriaceae</taxon>
        <taxon>Ignatzschineria</taxon>
    </lineage>
</organism>
<proteinExistence type="predicted"/>
<dbReference type="AlphaFoldDB" id="A0A9D1Q3K7"/>
<dbReference type="EMBL" id="DXHP01000014">
    <property type="protein sequence ID" value="HIW05828.1"/>
    <property type="molecule type" value="Genomic_DNA"/>
</dbReference>
<dbReference type="Proteomes" id="UP000823934">
    <property type="component" value="Unassembled WGS sequence"/>
</dbReference>
<reference evidence="1" key="2">
    <citation type="submission" date="2021-04" db="EMBL/GenBank/DDBJ databases">
        <authorList>
            <person name="Gilroy R."/>
        </authorList>
    </citation>
    <scope>NUCLEOTIDE SEQUENCE</scope>
    <source>
        <strain evidence="1">CHK160-9182</strain>
    </source>
</reference>
<sequence length="152" mass="17976">MPFKLLSLEDFPKVTMSDFDLTLENTQIWLSEIDHLLTNYQDFVLVYTATRLCETDPQDQITSKQCRQLVAQWFHKQRDLLKQKCRGVILPIQNETEDLTILEVYREEIESYYKIPTEVLYHPEDLPLLAHALMNDCWEAHSTHLYKASEIS</sequence>
<evidence type="ECO:0000313" key="2">
    <source>
        <dbReference type="Proteomes" id="UP000823934"/>
    </source>
</evidence>
<gene>
    <name evidence="1" type="ORF">H9889_00660</name>
</gene>
<comment type="caution">
    <text evidence="1">The sequence shown here is derived from an EMBL/GenBank/DDBJ whole genome shotgun (WGS) entry which is preliminary data.</text>
</comment>
<reference evidence="1" key="1">
    <citation type="journal article" date="2021" name="PeerJ">
        <title>Extensive microbial diversity within the chicken gut microbiome revealed by metagenomics and culture.</title>
        <authorList>
            <person name="Gilroy R."/>
            <person name="Ravi A."/>
            <person name="Getino M."/>
            <person name="Pursley I."/>
            <person name="Horton D.L."/>
            <person name="Alikhan N.F."/>
            <person name="Baker D."/>
            <person name="Gharbi K."/>
            <person name="Hall N."/>
            <person name="Watson M."/>
            <person name="Adriaenssens E.M."/>
            <person name="Foster-Nyarko E."/>
            <person name="Jarju S."/>
            <person name="Secka A."/>
            <person name="Antonio M."/>
            <person name="Oren A."/>
            <person name="Chaudhuri R.R."/>
            <person name="La Ragione R."/>
            <person name="Hildebrand F."/>
            <person name="Pallen M.J."/>
        </authorList>
    </citation>
    <scope>NUCLEOTIDE SEQUENCE</scope>
    <source>
        <strain evidence="1">CHK160-9182</strain>
    </source>
</reference>
<protein>
    <submittedName>
        <fullName evidence="1">Uncharacterized protein</fullName>
    </submittedName>
</protein>
<evidence type="ECO:0000313" key="1">
    <source>
        <dbReference type="EMBL" id="HIW05828.1"/>
    </source>
</evidence>
<accession>A0A9D1Q3K7</accession>